<reference evidence="6 7" key="1">
    <citation type="journal article" date="2019" name="Philos. Trans. R. Soc. Lond., B, Biol. Sci.">
        <title>Ant behaviour and brain gene expression of defending hosts depend on the ecological success of the intruding social parasite.</title>
        <authorList>
            <person name="Kaur R."/>
            <person name="Stoldt M."/>
            <person name="Jongepier E."/>
            <person name="Feldmeyer B."/>
            <person name="Menzel F."/>
            <person name="Bornberg-Bauer E."/>
            <person name="Foitzik S."/>
        </authorList>
    </citation>
    <scope>NUCLEOTIDE SEQUENCE [LARGE SCALE GENOMIC DNA]</scope>
    <source>
        <tissue evidence="6">Whole body</tissue>
    </source>
</reference>
<evidence type="ECO:0000256" key="1">
    <source>
        <dbReference type="ARBA" id="ARBA00022723"/>
    </source>
</evidence>
<keyword evidence="2 4" id="KW-0378">Hydrolase</keyword>
<dbReference type="GO" id="GO:0004741">
    <property type="term" value="F:[pyruvate dehydrogenase (acetyl-transferring)]-phosphatase activity"/>
    <property type="evidence" value="ECO:0007669"/>
    <property type="project" value="TreeGrafter"/>
</dbReference>
<sequence>MINAEEVENVLEKWRRGGILARRNAATGSAATCSRDRMVLQKISYDFVKGFRHVHARTSESCGNKCFQRLYMALPRLTPQEVTSVLQANEYTKEFSGSGSVKYYDSNQLASNNPIEDTRSEAQCLLTKGMLMGVFDGHGGGACAQVVSKRLFHYISACLLPPKFLEQYLNSVGTDRSLNLLETFNDKVEFVAEIRDLYQTSFLSFVRDLVHSDTRKEFQMEKALESAFLRLDNDLSTEALLQLNKKDAARTLAVAMSGTVAAVAHIDGPHLHVAGVGDSRVVLGVLSESDGWSAKMMTVEHNADNREEVERILSEHPTNERSTVIKMERLLGQLAPLRSLGDFRYKWSKNIMKRVVVPFLGETAIPANYHTPPYLTANPEVRYHRLTPRDKFLILASDGLWDLISPLQAVRLVGEHMSGKVTLNPLRLPRKNMKLSDINEMLLQRKEGLKKKPLDGNAATHLLRNALGGTEYGIDHAKLSQLLTLPSEVVRIFRDDITITVVYMDSEFLRHCPP</sequence>
<protein>
    <submittedName>
        <fullName evidence="6">[Pyruvate dehydrogenase [acetyl-transferring]]-phosphatase 1, mitochondrial</fullName>
    </submittedName>
</protein>
<evidence type="ECO:0000313" key="6">
    <source>
        <dbReference type="EMBL" id="TGZ32782.1"/>
    </source>
</evidence>
<dbReference type="InterPro" id="IPR036457">
    <property type="entry name" value="PPM-type-like_dom_sf"/>
</dbReference>
<name>A0A4S2JBE7_9HYME</name>
<organism evidence="6 7">
    <name type="scientific">Temnothorax longispinosus</name>
    <dbReference type="NCBI Taxonomy" id="300112"/>
    <lineage>
        <taxon>Eukaryota</taxon>
        <taxon>Metazoa</taxon>
        <taxon>Ecdysozoa</taxon>
        <taxon>Arthropoda</taxon>
        <taxon>Hexapoda</taxon>
        <taxon>Insecta</taxon>
        <taxon>Pterygota</taxon>
        <taxon>Neoptera</taxon>
        <taxon>Endopterygota</taxon>
        <taxon>Hymenoptera</taxon>
        <taxon>Apocrita</taxon>
        <taxon>Aculeata</taxon>
        <taxon>Formicoidea</taxon>
        <taxon>Formicidae</taxon>
        <taxon>Myrmicinae</taxon>
        <taxon>Temnothorax</taxon>
    </lineage>
</organism>
<keyword evidence="1" id="KW-0479">Metal-binding</keyword>
<comment type="similarity">
    <text evidence="4">Belongs to the PP2C family.</text>
</comment>
<dbReference type="SUPFAM" id="SSF81606">
    <property type="entry name" value="PP2C-like"/>
    <property type="match status" value="1"/>
</dbReference>
<keyword evidence="6" id="KW-0670">Pyruvate</keyword>
<evidence type="ECO:0000256" key="4">
    <source>
        <dbReference type="RuleBase" id="RU003465"/>
    </source>
</evidence>
<dbReference type="Pfam" id="PF00481">
    <property type="entry name" value="PP2C"/>
    <property type="match status" value="1"/>
</dbReference>
<keyword evidence="7" id="KW-1185">Reference proteome</keyword>
<feature type="domain" description="PPM-type phosphatase" evidence="5">
    <location>
        <begin position="101"/>
        <end position="504"/>
    </location>
</feature>
<evidence type="ECO:0000313" key="7">
    <source>
        <dbReference type="Proteomes" id="UP000310200"/>
    </source>
</evidence>
<dbReference type="GO" id="GO:0005739">
    <property type="term" value="C:mitochondrion"/>
    <property type="evidence" value="ECO:0007669"/>
    <property type="project" value="TreeGrafter"/>
</dbReference>
<dbReference type="GO" id="GO:0046872">
    <property type="term" value="F:metal ion binding"/>
    <property type="evidence" value="ECO:0007669"/>
    <property type="project" value="UniProtKB-KW"/>
</dbReference>
<dbReference type="PROSITE" id="PS51746">
    <property type="entry name" value="PPM_2"/>
    <property type="match status" value="1"/>
</dbReference>
<comment type="caution">
    <text evidence="6">The sequence shown here is derived from an EMBL/GenBank/DDBJ whole genome shotgun (WGS) entry which is preliminary data.</text>
</comment>
<evidence type="ECO:0000256" key="3">
    <source>
        <dbReference type="ARBA" id="ARBA00022912"/>
    </source>
</evidence>
<dbReference type="InterPro" id="IPR015655">
    <property type="entry name" value="PP2C"/>
</dbReference>
<dbReference type="Gene3D" id="3.60.40.10">
    <property type="entry name" value="PPM-type phosphatase domain"/>
    <property type="match status" value="1"/>
</dbReference>
<evidence type="ECO:0000259" key="5">
    <source>
        <dbReference type="PROSITE" id="PS51746"/>
    </source>
</evidence>
<dbReference type="InterPro" id="IPR000222">
    <property type="entry name" value="PP2C_BS"/>
</dbReference>
<keyword evidence="3 4" id="KW-0904">Protein phosphatase</keyword>
<gene>
    <name evidence="6" type="ORF">DBV15_00990</name>
</gene>
<dbReference type="AlphaFoldDB" id="A0A4S2JBE7"/>
<dbReference type="EMBL" id="QBLH01003812">
    <property type="protein sequence ID" value="TGZ32782.1"/>
    <property type="molecule type" value="Genomic_DNA"/>
</dbReference>
<evidence type="ECO:0000256" key="2">
    <source>
        <dbReference type="ARBA" id="ARBA00022801"/>
    </source>
</evidence>
<dbReference type="PROSITE" id="PS01032">
    <property type="entry name" value="PPM_1"/>
    <property type="match status" value="1"/>
</dbReference>
<dbReference type="Proteomes" id="UP000310200">
    <property type="component" value="Unassembled WGS sequence"/>
</dbReference>
<proteinExistence type="inferred from homology"/>
<dbReference type="CDD" id="cd00143">
    <property type="entry name" value="PP2Cc"/>
    <property type="match status" value="1"/>
</dbReference>
<dbReference type="STRING" id="300112.A0A4S2JBE7"/>
<dbReference type="PANTHER" id="PTHR13832:SF792">
    <property type="entry name" value="GM14286P"/>
    <property type="match status" value="1"/>
</dbReference>
<dbReference type="PANTHER" id="PTHR13832">
    <property type="entry name" value="PROTEIN PHOSPHATASE 2C"/>
    <property type="match status" value="1"/>
</dbReference>
<dbReference type="SMART" id="SM00332">
    <property type="entry name" value="PP2Cc"/>
    <property type="match status" value="1"/>
</dbReference>
<dbReference type="InterPro" id="IPR001932">
    <property type="entry name" value="PPM-type_phosphatase-like_dom"/>
</dbReference>
<accession>A0A4S2JBE7</accession>